<evidence type="ECO:0000256" key="2">
    <source>
        <dbReference type="SAM" id="Phobius"/>
    </source>
</evidence>
<feature type="region of interest" description="Disordered" evidence="1">
    <location>
        <begin position="165"/>
        <end position="185"/>
    </location>
</feature>
<dbReference type="Pfam" id="PF13791">
    <property type="entry name" value="Sigma_reg_C"/>
    <property type="match status" value="1"/>
</dbReference>
<keyword evidence="5" id="KW-1185">Reference proteome</keyword>
<accession>A0A1G5JKS6</accession>
<keyword evidence="2" id="KW-0812">Transmembrane</keyword>
<keyword evidence="2" id="KW-0472">Membrane</keyword>
<feature type="domain" description="Sigma factor regulator C-terminal" evidence="3">
    <location>
        <begin position="183"/>
        <end position="347"/>
    </location>
</feature>
<dbReference type="EMBL" id="FMVM01000011">
    <property type="protein sequence ID" value="SCY88318.1"/>
    <property type="molecule type" value="Genomic_DNA"/>
</dbReference>
<protein>
    <submittedName>
        <fullName evidence="4">Sigma factor regulator C-terminal</fullName>
    </submittedName>
</protein>
<evidence type="ECO:0000313" key="4">
    <source>
        <dbReference type="EMBL" id="SCY88318.1"/>
    </source>
</evidence>
<evidence type="ECO:0000256" key="1">
    <source>
        <dbReference type="SAM" id="MobiDB-lite"/>
    </source>
</evidence>
<name>A0A1G5JKS6_9BACL</name>
<evidence type="ECO:0000259" key="3">
    <source>
        <dbReference type="Pfam" id="PF13791"/>
    </source>
</evidence>
<reference evidence="5" key="1">
    <citation type="submission" date="2016-10" db="EMBL/GenBank/DDBJ databases">
        <authorList>
            <person name="Varghese N."/>
            <person name="Submissions S."/>
        </authorList>
    </citation>
    <scope>NUCLEOTIDE SEQUENCE [LARGE SCALE GENOMIC DNA]</scope>
    <source>
        <strain evidence="5">BL9</strain>
    </source>
</reference>
<evidence type="ECO:0000313" key="5">
    <source>
        <dbReference type="Proteomes" id="UP000198538"/>
    </source>
</evidence>
<dbReference type="Proteomes" id="UP000198538">
    <property type="component" value="Unassembled WGS sequence"/>
</dbReference>
<dbReference type="InterPro" id="IPR025672">
    <property type="entry name" value="Sigma_reg_C_dom"/>
</dbReference>
<organism evidence="4 5">
    <name type="scientific">Paenibacillus polysaccharolyticus</name>
    <dbReference type="NCBI Taxonomy" id="582692"/>
    <lineage>
        <taxon>Bacteria</taxon>
        <taxon>Bacillati</taxon>
        <taxon>Bacillota</taxon>
        <taxon>Bacilli</taxon>
        <taxon>Bacillales</taxon>
        <taxon>Paenibacillaceae</taxon>
        <taxon>Paenibacillus</taxon>
    </lineage>
</organism>
<feature type="transmembrane region" description="Helical" evidence="2">
    <location>
        <begin position="41"/>
        <end position="67"/>
    </location>
</feature>
<dbReference type="AlphaFoldDB" id="A0A1G5JKS6"/>
<keyword evidence="2" id="KW-1133">Transmembrane helix</keyword>
<dbReference type="STRING" id="582692.SAMN05720606_11197"/>
<gene>
    <name evidence="4" type="ORF">SAMN05720606_11197</name>
</gene>
<proteinExistence type="predicted"/>
<sequence>MSKPTEPDELHVLHADDFEPQRPQWSHKQFRRMVWKTRWKFFLNAGGVLFLIFILYHVYISALHMYFDQSKVRNDFMRSIISVVEMSGDGLRVEKSPHQTFEVTPFLTQKANLKVYRLVGSSEVITGEVQAERSITGKFSYKMNSTGAYLNGNEPGPFYLPYDLVDGKPSEEDTEENSSSKRLRKIDDGHVAEMSISLKNLKSPEQLMQLLSKYDVRVTAMPIYSGEMQEKNLSYSRAGLFDYNVPHLTLKPLYEMEESGGRWFNYFPREPQDQKLAQSEGTMKEQIQGMMSDLEWMTSNLSYNGVDWDQRRLAYLKKNGVQVYGAVVTGPVRELQKISENPEFQHVHLNRVEIWNWD</sequence>